<keyword evidence="2" id="KW-1185">Reference proteome</keyword>
<dbReference type="EMBL" id="JAUEPT010000020">
    <property type="protein sequence ID" value="KAK0444062.1"/>
    <property type="molecule type" value="Genomic_DNA"/>
</dbReference>
<evidence type="ECO:0000313" key="1">
    <source>
        <dbReference type="EMBL" id="KAK0444062.1"/>
    </source>
</evidence>
<protein>
    <submittedName>
        <fullName evidence="1">Uncharacterized protein</fullName>
    </submittedName>
</protein>
<organism evidence="1 2">
    <name type="scientific">Armillaria borealis</name>
    <dbReference type="NCBI Taxonomy" id="47425"/>
    <lineage>
        <taxon>Eukaryota</taxon>
        <taxon>Fungi</taxon>
        <taxon>Dikarya</taxon>
        <taxon>Basidiomycota</taxon>
        <taxon>Agaricomycotina</taxon>
        <taxon>Agaricomycetes</taxon>
        <taxon>Agaricomycetidae</taxon>
        <taxon>Agaricales</taxon>
        <taxon>Marasmiineae</taxon>
        <taxon>Physalacriaceae</taxon>
        <taxon>Armillaria</taxon>
    </lineage>
</organism>
<proteinExistence type="predicted"/>
<dbReference type="Proteomes" id="UP001175226">
    <property type="component" value="Unassembled WGS sequence"/>
</dbReference>
<gene>
    <name evidence="1" type="ORF">EV421DRAFT_487912</name>
</gene>
<reference evidence="1" key="1">
    <citation type="submission" date="2023-06" db="EMBL/GenBank/DDBJ databases">
        <authorList>
            <consortium name="Lawrence Berkeley National Laboratory"/>
            <person name="Ahrendt S."/>
            <person name="Sahu N."/>
            <person name="Indic B."/>
            <person name="Wong-Bajracharya J."/>
            <person name="Merenyi Z."/>
            <person name="Ke H.-M."/>
            <person name="Monk M."/>
            <person name="Kocsube S."/>
            <person name="Drula E."/>
            <person name="Lipzen A."/>
            <person name="Balint B."/>
            <person name="Henrissat B."/>
            <person name="Andreopoulos B."/>
            <person name="Martin F.M."/>
            <person name="Harder C.B."/>
            <person name="Rigling D."/>
            <person name="Ford K.L."/>
            <person name="Foster G.D."/>
            <person name="Pangilinan J."/>
            <person name="Papanicolaou A."/>
            <person name="Barry K."/>
            <person name="LaButti K."/>
            <person name="Viragh M."/>
            <person name="Koriabine M."/>
            <person name="Yan M."/>
            <person name="Riley R."/>
            <person name="Champramary S."/>
            <person name="Plett K.L."/>
            <person name="Tsai I.J."/>
            <person name="Slot J."/>
            <person name="Sipos G."/>
            <person name="Plett J."/>
            <person name="Nagy L.G."/>
            <person name="Grigoriev I.V."/>
        </authorList>
    </citation>
    <scope>NUCLEOTIDE SEQUENCE</scope>
    <source>
        <strain evidence="1">FPL87.14</strain>
    </source>
</reference>
<evidence type="ECO:0000313" key="2">
    <source>
        <dbReference type="Proteomes" id="UP001175226"/>
    </source>
</evidence>
<name>A0AA39MRL0_9AGAR</name>
<accession>A0AA39MRL0</accession>
<comment type="caution">
    <text evidence="1">The sequence shown here is derived from an EMBL/GenBank/DDBJ whole genome shotgun (WGS) entry which is preliminary data.</text>
</comment>
<sequence>MLGASTCPCVSLPLRMWICRCRVVDVPMGGERKGMFGNSFLFGTVILCPALHLLQVAESDFDSSERVLVFKVWNLLDLDFWHAFQWILFGGVEVRFTQLGSTLILALDTLVYSSLGCCNIWNRPSLRQLGIPRPVKSLRPSQKSGGLGRYPRVLVGPSMSVDMQRS</sequence>
<dbReference type="AlphaFoldDB" id="A0AA39MRL0"/>